<reference evidence="1" key="2">
    <citation type="journal article" date="2023" name="IMA Fungus">
        <title>Comparative genomic study of the Penicillium genus elucidates a diverse pangenome and 15 lateral gene transfer events.</title>
        <authorList>
            <person name="Petersen C."/>
            <person name="Sorensen T."/>
            <person name="Nielsen M.R."/>
            <person name="Sondergaard T.E."/>
            <person name="Sorensen J.L."/>
            <person name="Fitzpatrick D.A."/>
            <person name="Frisvad J.C."/>
            <person name="Nielsen K.L."/>
        </authorList>
    </citation>
    <scope>NUCLEOTIDE SEQUENCE</scope>
    <source>
        <strain evidence="1">IBT 34128</strain>
    </source>
</reference>
<evidence type="ECO:0000313" key="1">
    <source>
        <dbReference type="EMBL" id="KAJ5104924.1"/>
    </source>
</evidence>
<reference evidence="1" key="1">
    <citation type="submission" date="2022-11" db="EMBL/GenBank/DDBJ databases">
        <authorList>
            <person name="Petersen C."/>
        </authorList>
    </citation>
    <scope>NUCLEOTIDE SEQUENCE</scope>
    <source>
        <strain evidence="1">IBT 34128</strain>
    </source>
</reference>
<accession>A0A9W9KFT8</accession>
<dbReference type="AlphaFoldDB" id="A0A9W9KFT8"/>
<organism evidence="1 2">
    <name type="scientific">Penicillium alfredii</name>
    <dbReference type="NCBI Taxonomy" id="1506179"/>
    <lineage>
        <taxon>Eukaryota</taxon>
        <taxon>Fungi</taxon>
        <taxon>Dikarya</taxon>
        <taxon>Ascomycota</taxon>
        <taxon>Pezizomycotina</taxon>
        <taxon>Eurotiomycetes</taxon>
        <taxon>Eurotiomycetidae</taxon>
        <taxon>Eurotiales</taxon>
        <taxon>Aspergillaceae</taxon>
        <taxon>Penicillium</taxon>
    </lineage>
</organism>
<dbReference type="GeneID" id="81392021"/>
<dbReference type="EMBL" id="JAPMSZ010000004">
    <property type="protein sequence ID" value="KAJ5104924.1"/>
    <property type="molecule type" value="Genomic_DNA"/>
</dbReference>
<gene>
    <name evidence="1" type="ORF">NUU61_002271</name>
</gene>
<dbReference type="OrthoDB" id="2687876at2759"/>
<dbReference type="RefSeq" id="XP_056513920.1">
    <property type="nucleotide sequence ID" value="XM_056652853.1"/>
</dbReference>
<comment type="caution">
    <text evidence="1">The sequence shown here is derived from an EMBL/GenBank/DDBJ whole genome shotgun (WGS) entry which is preliminary data.</text>
</comment>
<dbReference type="InterPro" id="IPR011009">
    <property type="entry name" value="Kinase-like_dom_sf"/>
</dbReference>
<dbReference type="SUPFAM" id="SSF56112">
    <property type="entry name" value="Protein kinase-like (PK-like)"/>
    <property type="match status" value="1"/>
</dbReference>
<evidence type="ECO:0000313" key="2">
    <source>
        <dbReference type="Proteomes" id="UP001141434"/>
    </source>
</evidence>
<proteinExistence type="predicted"/>
<name>A0A9W9KFT8_9EURO</name>
<protein>
    <submittedName>
        <fullName evidence="1">Alpha-galactosidase A</fullName>
    </submittedName>
</protein>
<dbReference type="Proteomes" id="UP001141434">
    <property type="component" value="Unassembled WGS sequence"/>
</dbReference>
<sequence>MAIFPATRQRQTRHFATALKIDLDLAGITDRWHPVQVDHLELSVEHELRSNIFEATCGRFDSAVIVKFARFPWEMPYFEAETTAYKWIQGHDVGPDFLGHLTEEGPVIGLLVAHITPSRHATPEGLDICSLSLSKLHQLGIKHRDINKHNFLVHNGKQPSLIVKTHLGSPAQMY</sequence>
<keyword evidence="2" id="KW-1185">Reference proteome</keyword>